<protein>
    <submittedName>
        <fullName evidence="1">Uncharacterized protein</fullName>
    </submittedName>
</protein>
<sequence>MYKFLNIIRNKIFAFIYPLINNFVSEENKFLRNYVTDRTSGDILEIGAGDGENIN</sequence>
<reference evidence="1" key="1">
    <citation type="submission" date="2018-05" db="EMBL/GenBank/DDBJ databases">
        <authorList>
            <person name="Lanie J.A."/>
            <person name="Ng W.-L."/>
            <person name="Kazmierczak K.M."/>
            <person name="Andrzejewski T.M."/>
            <person name="Davidsen T.M."/>
            <person name="Wayne K.J."/>
            <person name="Tettelin H."/>
            <person name="Glass J.I."/>
            <person name="Rusch D."/>
            <person name="Podicherti R."/>
            <person name="Tsui H.-C.T."/>
            <person name="Winkler M.E."/>
        </authorList>
    </citation>
    <scope>NUCLEOTIDE SEQUENCE</scope>
</reference>
<dbReference type="EMBL" id="UINC01053498">
    <property type="protein sequence ID" value="SVB70076.1"/>
    <property type="molecule type" value="Genomic_DNA"/>
</dbReference>
<organism evidence="1">
    <name type="scientific">marine metagenome</name>
    <dbReference type="NCBI Taxonomy" id="408172"/>
    <lineage>
        <taxon>unclassified sequences</taxon>
        <taxon>metagenomes</taxon>
        <taxon>ecological metagenomes</taxon>
    </lineage>
</organism>
<dbReference type="AlphaFoldDB" id="A0A382G462"/>
<name>A0A382G462_9ZZZZ</name>
<feature type="non-terminal residue" evidence="1">
    <location>
        <position position="55"/>
    </location>
</feature>
<evidence type="ECO:0000313" key="1">
    <source>
        <dbReference type="EMBL" id="SVB70076.1"/>
    </source>
</evidence>
<gene>
    <name evidence="1" type="ORF">METZ01_LOCUS222930</name>
</gene>
<accession>A0A382G462</accession>
<proteinExistence type="predicted"/>